<dbReference type="InterPro" id="IPR036188">
    <property type="entry name" value="FAD/NAD-bd_sf"/>
</dbReference>
<proteinExistence type="predicted"/>
<keyword evidence="1" id="KW-0812">Transmembrane</keyword>
<evidence type="ECO:0000256" key="1">
    <source>
        <dbReference type="SAM" id="Phobius"/>
    </source>
</evidence>
<comment type="caution">
    <text evidence="3">The sequence shown here is derived from an EMBL/GenBank/DDBJ whole genome shotgun (WGS) entry which is preliminary data.</text>
</comment>
<evidence type="ECO:0000313" key="4">
    <source>
        <dbReference type="Proteomes" id="UP000680038"/>
    </source>
</evidence>
<dbReference type="PANTHER" id="PTHR42685:SF22">
    <property type="entry name" value="CONDITIONED MEDIUM FACTOR RECEPTOR 1"/>
    <property type="match status" value="1"/>
</dbReference>
<organism evidence="3 4">
    <name type="scientific">Dyadobacter helix</name>
    <dbReference type="NCBI Taxonomy" id="2822344"/>
    <lineage>
        <taxon>Bacteria</taxon>
        <taxon>Pseudomonadati</taxon>
        <taxon>Bacteroidota</taxon>
        <taxon>Cytophagia</taxon>
        <taxon>Cytophagales</taxon>
        <taxon>Spirosomataceae</taxon>
        <taxon>Dyadobacter</taxon>
    </lineage>
</organism>
<dbReference type="GO" id="GO:0071949">
    <property type="term" value="F:FAD binding"/>
    <property type="evidence" value="ECO:0007669"/>
    <property type="project" value="InterPro"/>
</dbReference>
<dbReference type="InterPro" id="IPR002938">
    <property type="entry name" value="FAD-bd"/>
</dbReference>
<dbReference type="AlphaFoldDB" id="A0A916JIH8"/>
<keyword evidence="4" id="KW-1185">Reference proteome</keyword>
<dbReference type="Pfam" id="PF01494">
    <property type="entry name" value="FAD_binding_3"/>
    <property type="match status" value="1"/>
</dbReference>
<evidence type="ECO:0000313" key="3">
    <source>
        <dbReference type="EMBL" id="CAG5017579.1"/>
    </source>
</evidence>
<keyword evidence="1" id="KW-0472">Membrane</keyword>
<sequence>METEIKKYDCAIIGGGLGGLCLAIQLADAGVSVVLFEKKRFPFHKVCGEYISMESWGFIEKLGVPLRDMSLPRITELGISSEKGFMLNRQLEPGGFGISRYTLDQKLYEKAISKGVNVVEGAKVNGIEHQDGIWEIETSSGKFRADITCGSYGKYTPSFVQQLPGYEDVQKAGKPNYIGVKYHVRTDLNVNRIELHNFRDGYCGISRVDGGRYCMCYLTSSKNLHDFDMSIKTMEEQVLYKNPFLKRYFTGSDFLFSQPLVVSNVEFHKKQTEVNGMFLLGDAAGSITPLCGNGMSMAMRSSQLLGAELIGYFRNKTSRDDIADRYQVAWNRHFGTRIRAGYYLQYLFGKRTLTDISLRLLNQLPQVTDRFIALTHGDNF</sequence>
<keyword evidence="1" id="KW-1133">Transmembrane helix</keyword>
<dbReference type="RefSeq" id="WP_215242137.1">
    <property type="nucleotide sequence ID" value="NZ_CAJRAF010000004.1"/>
</dbReference>
<accession>A0A916JIH8</accession>
<dbReference type="PANTHER" id="PTHR42685">
    <property type="entry name" value="GERANYLGERANYL DIPHOSPHATE REDUCTASE"/>
    <property type="match status" value="1"/>
</dbReference>
<reference evidence="3" key="1">
    <citation type="submission" date="2021-04" db="EMBL/GenBank/DDBJ databases">
        <authorList>
            <person name="Rodrigo-Torres L."/>
            <person name="Arahal R. D."/>
            <person name="Lucena T."/>
        </authorList>
    </citation>
    <scope>NUCLEOTIDE SEQUENCE</scope>
    <source>
        <strain evidence="3">CECT 9275</strain>
    </source>
</reference>
<gene>
    <name evidence="3" type="ORF">DYBT9275_05803</name>
</gene>
<feature type="domain" description="FAD-binding" evidence="2">
    <location>
        <begin position="8"/>
        <end position="130"/>
    </location>
</feature>
<dbReference type="EMBL" id="CAJRAF010000004">
    <property type="protein sequence ID" value="CAG5017579.1"/>
    <property type="molecule type" value="Genomic_DNA"/>
</dbReference>
<dbReference type="Gene3D" id="3.50.50.60">
    <property type="entry name" value="FAD/NAD(P)-binding domain"/>
    <property type="match status" value="1"/>
</dbReference>
<evidence type="ECO:0000259" key="2">
    <source>
        <dbReference type="Pfam" id="PF01494"/>
    </source>
</evidence>
<dbReference type="SUPFAM" id="SSF51905">
    <property type="entry name" value="FAD/NAD(P)-binding domain"/>
    <property type="match status" value="1"/>
</dbReference>
<dbReference type="InterPro" id="IPR050407">
    <property type="entry name" value="Geranylgeranyl_reductase"/>
</dbReference>
<name>A0A916JIH8_9BACT</name>
<feature type="transmembrane region" description="Helical" evidence="1">
    <location>
        <begin position="12"/>
        <end position="36"/>
    </location>
</feature>
<protein>
    <recommendedName>
        <fullName evidence="2">FAD-binding domain-containing protein</fullName>
    </recommendedName>
</protein>
<dbReference type="PRINTS" id="PR00420">
    <property type="entry name" value="RNGMNOXGNASE"/>
</dbReference>
<dbReference type="Proteomes" id="UP000680038">
    <property type="component" value="Unassembled WGS sequence"/>
</dbReference>